<evidence type="ECO:0000256" key="4">
    <source>
        <dbReference type="ARBA" id="ARBA00023136"/>
    </source>
</evidence>
<evidence type="ECO:0000256" key="3">
    <source>
        <dbReference type="ARBA" id="ARBA00022989"/>
    </source>
</evidence>
<dbReference type="RefSeq" id="WP_096256131.1">
    <property type="nucleotide sequence ID" value="NZ_BAAAVQ010000076.1"/>
</dbReference>
<gene>
    <name evidence="6" type="ORF">ACFO7V_05910</name>
</gene>
<evidence type="ECO:0000256" key="1">
    <source>
        <dbReference type="ARBA" id="ARBA00004141"/>
    </source>
</evidence>
<dbReference type="Pfam" id="PF07681">
    <property type="entry name" value="DoxX"/>
    <property type="match status" value="1"/>
</dbReference>
<comment type="caution">
    <text evidence="6">The sequence shown here is derived from an EMBL/GenBank/DDBJ whole genome shotgun (WGS) entry which is preliminary data.</text>
</comment>
<comment type="subcellular location">
    <subcellularLocation>
        <location evidence="1">Membrane</location>
        <topology evidence="1">Multi-pass membrane protein</topology>
    </subcellularLocation>
</comment>
<evidence type="ECO:0000256" key="5">
    <source>
        <dbReference type="SAM" id="Phobius"/>
    </source>
</evidence>
<keyword evidence="4 5" id="KW-0472">Membrane</keyword>
<reference evidence="7" key="1">
    <citation type="journal article" date="2019" name="Int. J. Syst. Evol. Microbiol.">
        <title>The Global Catalogue of Microorganisms (GCM) 10K type strain sequencing project: providing services to taxonomists for standard genome sequencing and annotation.</title>
        <authorList>
            <consortium name="The Broad Institute Genomics Platform"/>
            <consortium name="The Broad Institute Genome Sequencing Center for Infectious Disease"/>
            <person name="Wu L."/>
            <person name="Ma J."/>
        </authorList>
    </citation>
    <scope>NUCLEOTIDE SEQUENCE [LARGE SCALE GENOMIC DNA]</scope>
    <source>
        <strain evidence="7">CGMCC 1.12849</strain>
    </source>
</reference>
<keyword evidence="7" id="KW-1185">Reference proteome</keyword>
<feature type="transmembrane region" description="Helical" evidence="5">
    <location>
        <begin position="21"/>
        <end position="41"/>
    </location>
</feature>
<keyword evidence="3 5" id="KW-1133">Transmembrane helix</keyword>
<dbReference type="EMBL" id="JBHSHE010000022">
    <property type="protein sequence ID" value="MFC4715673.1"/>
    <property type="molecule type" value="Genomic_DNA"/>
</dbReference>
<dbReference type="PANTHER" id="PTHR36974">
    <property type="entry name" value="MEMBRANE PROTEIN-RELATED"/>
    <property type="match status" value="1"/>
</dbReference>
<feature type="transmembrane region" description="Helical" evidence="5">
    <location>
        <begin position="61"/>
        <end position="79"/>
    </location>
</feature>
<sequence length="151" mass="16779">MTKRPALDSTSEAKPLGFARHSARVVLGSFLTFAGISHLTIAREEFQAQVPHFVPLDPDLTVILSGVAEIGLGLSLLTLLKKRVHVGWVVALFFLAVFPGNLVQWQEGRDGFGLDTDGKRFARLFFQPVLIALALWSTAAWRDRAQLRRQK</sequence>
<evidence type="ECO:0000313" key="7">
    <source>
        <dbReference type="Proteomes" id="UP001595884"/>
    </source>
</evidence>
<protein>
    <submittedName>
        <fullName evidence="6">DoxX family membrane protein</fullName>
    </submittedName>
</protein>
<name>A0ABV9MLW1_9MICC</name>
<evidence type="ECO:0000256" key="2">
    <source>
        <dbReference type="ARBA" id="ARBA00022692"/>
    </source>
</evidence>
<keyword evidence="2 5" id="KW-0812">Transmembrane</keyword>
<dbReference type="InterPro" id="IPR032808">
    <property type="entry name" value="DoxX"/>
</dbReference>
<evidence type="ECO:0000313" key="6">
    <source>
        <dbReference type="EMBL" id="MFC4715673.1"/>
    </source>
</evidence>
<feature type="transmembrane region" description="Helical" evidence="5">
    <location>
        <begin position="86"/>
        <end position="104"/>
    </location>
</feature>
<organism evidence="6 7">
    <name type="scientific">Glutamicibacter bergerei</name>
    <dbReference type="NCBI Taxonomy" id="256702"/>
    <lineage>
        <taxon>Bacteria</taxon>
        <taxon>Bacillati</taxon>
        <taxon>Actinomycetota</taxon>
        <taxon>Actinomycetes</taxon>
        <taxon>Micrococcales</taxon>
        <taxon>Micrococcaceae</taxon>
        <taxon>Glutamicibacter</taxon>
    </lineage>
</organism>
<dbReference type="Proteomes" id="UP001595884">
    <property type="component" value="Unassembled WGS sequence"/>
</dbReference>
<accession>A0ABV9MLW1</accession>
<proteinExistence type="predicted"/>
<feature type="transmembrane region" description="Helical" evidence="5">
    <location>
        <begin position="124"/>
        <end position="141"/>
    </location>
</feature>
<dbReference type="PANTHER" id="PTHR36974:SF1">
    <property type="entry name" value="DOXX FAMILY MEMBRANE PROTEIN"/>
    <property type="match status" value="1"/>
</dbReference>